<dbReference type="PANTHER" id="PTHR22550">
    <property type="entry name" value="SPORE GERMINATION PROTEIN"/>
    <property type="match status" value="1"/>
</dbReference>
<keyword evidence="4" id="KW-0812">Transmembrane</keyword>
<dbReference type="InterPro" id="IPR004995">
    <property type="entry name" value="Spore_Ger"/>
</dbReference>
<dbReference type="Pfam" id="PF03323">
    <property type="entry name" value="GerA"/>
    <property type="match status" value="1"/>
</dbReference>
<gene>
    <name evidence="5" type="ORF">K0T92_20560</name>
</gene>
<feature type="transmembrane region" description="Helical" evidence="4">
    <location>
        <begin position="434"/>
        <end position="457"/>
    </location>
</feature>
<keyword evidence="2 4" id="KW-0472">Membrane</keyword>
<evidence type="ECO:0000256" key="4">
    <source>
        <dbReference type="SAM" id="Phobius"/>
    </source>
</evidence>
<comment type="similarity">
    <text evidence="1">Belongs to the GerABKA family.</text>
</comment>
<proteinExistence type="inferred from homology"/>
<feature type="region of interest" description="Disordered" evidence="3">
    <location>
        <begin position="1"/>
        <end position="27"/>
    </location>
</feature>
<sequence length="519" mass="57814">MRLLHKWSQANQKNNSRPENDKPSQEKLTESYTANIRMIQAVYKQCSDVVFRPFQISGHINATIIYISGLTDHEGIGQYVLIPLMQGSTALDEGIGNLVEKSLPVSEVKPVNTIQDCVNHLSIGHAVLIIDGHRQGIAIAITKTEKRSVEEPQAESVIRGPREGFTETLTVNLSLVRRKIRTPLLKTESMTIGRYTGTEVVLTYIEGLVLDELLKEVRTRVKSIDIDGILETSYIEEMIEDKSLTPFPRSLVTERPDVVAANLLEGRIAIFVNGTPFVLIVPISFFSLLQSPEDYYDRYIFSTATRWLRYVFLAMSMLLPSLYVAILSYHQEMLPASLYFSIASSRETVPFPAIVEALIMEIAFEALREAGVRLPKQVGSAVSIVGALVIGQAAVAAGIVSAPMVMVVAITGISSFMVPHYAIGFTLRIIRFPIMLLAGMLGLLGVIMGILAVLIHVCTLRSFGVPYMSPLATVEQKDLKDILIRAPWWKMNTRPSLTIDRNIHRQPAARRDKRIQDEQ</sequence>
<keyword evidence="4" id="KW-1133">Transmembrane helix</keyword>
<dbReference type="InterPro" id="IPR050768">
    <property type="entry name" value="UPF0353/GerABKA_families"/>
</dbReference>
<dbReference type="PIRSF" id="PIRSF005690">
    <property type="entry name" value="GerBA"/>
    <property type="match status" value="1"/>
</dbReference>
<organism evidence="5 6">
    <name type="scientific">Paenibacillus oenotherae</name>
    <dbReference type="NCBI Taxonomy" id="1435645"/>
    <lineage>
        <taxon>Bacteria</taxon>
        <taxon>Bacillati</taxon>
        <taxon>Bacillota</taxon>
        <taxon>Bacilli</taxon>
        <taxon>Bacillales</taxon>
        <taxon>Paenibacillaceae</taxon>
        <taxon>Paenibacillus</taxon>
    </lineage>
</organism>
<protein>
    <submittedName>
        <fullName evidence="5">Spore germination protein</fullName>
    </submittedName>
</protein>
<accession>A0ABS7DAZ0</accession>
<evidence type="ECO:0000256" key="2">
    <source>
        <dbReference type="ARBA" id="ARBA00023136"/>
    </source>
</evidence>
<evidence type="ECO:0000313" key="5">
    <source>
        <dbReference type="EMBL" id="MBW7477112.1"/>
    </source>
</evidence>
<evidence type="ECO:0000256" key="1">
    <source>
        <dbReference type="ARBA" id="ARBA00005278"/>
    </source>
</evidence>
<keyword evidence="6" id="KW-1185">Reference proteome</keyword>
<dbReference type="PANTHER" id="PTHR22550:SF5">
    <property type="entry name" value="LEUCINE ZIPPER PROTEIN 4"/>
    <property type="match status" value="1"/>
</dbReference>
<evidence type="ECO:0000256" key="3">
    <source>
        <dbReference type="SAM" id="MobiDB-lite"/>
    </source>
</evidence>
<feature type="transmembrane region" description="Helical" evidence="4">
    <location>
        <begin position="268"/>
        <end position="289"/>
    </location>
</feature>
<feature type="transmembrane region" description="Helical" evidence="4">
    <location>
        <begin position="310"/>
        <end position="329"/>
    </location>
</feature>
<dbReference type="EMBL" id="JAHZIJ010000020">
    <property type="protein sequence ID" value="MBW7477112.1"/>
    <property type="molecule type" value="Genomic_DNA"/>
</dbReference>
<feature type="transmembrane region" description="Helical" evidence="4">
    <location>
        <begin position="406"/>
        <end position="427"/>
    </location>
</feature>
<name>A0ABS7DAZ0_9BACL</name>
<reference evidence="5 6" key="1">
    <citation type="submission" date="2021-07" db="EMBL/GenBank/DDBJ databases">
        <title>Paenibacillus radiodurans sp. nov., isolated from the southeastern edge of Tengger Desert.</title>
        <authorList>
            <person name="Zhang G."/>
        </authorList>
    </citation>
    <scope>NUCLEOTIDE SEQUENCE [LARGE SCALE GENOMIC DNA]</scope>
    <source>
        <strain evidence="5 6">DT7-4</strain>
    </source>
</reference>
<feature type="compositionally biased region" description="Basic and acidic residues" evidence="3">
    <location>
        <begin position="16"/>
        <end position="27"/>
    </location>
</feature>
<comment type="caution">
    <text evidence="5">The sequence shown here is derived from an EMBL/GenBank/DDBJ whole genome shotgun (WGS) entry which is preliminary data.</text>
</comment>
<feature type="transmembrane region" description="Helical" evidence="4">
    <location>
        <begin position="379"/>
        <end position="400"/>
    </location>
</feature>
<evidence type="ECO:0000313" key="6">
    <source>
        <dbReference type="Proteomes" id="UP000812277"/>
    </source>
</evidence>
<dbReference type="Proteomes" id="UP000812277">
    <property type="component" value="Unassembled WGS sequence"/>
</dbReference>